<gene>
    <name evidence="1" type="ORF">F5144DRAFT_551992</name>
</gene>
<dbReference type="Proteomes" id="UP000724584">
    <property type="component" value="Unassembled WGS sequence"/>
</dbReference>
<proteinExistence type="predicted"/>
<comment type="caution">
    <text evidence="1">The sequence shown here is derived from an EMBL/GenBank/DDBJ whole genome shotgun (WGS) entry which is preliminary data.</text>
</comment>
<evidence type="ECO:0000313" key="1">
    <source>
        <dbReference type="EMBL" id="KAH6617558.1"/>
    </source>
</evidence>
<evidence type="ECO:0000313" key="2">
    <source>
        <dbReference type="Proteomes" id="UP000724584"/>
    </source>
</evidence>
<accession>A0ACB7NXS2</accession>
<keyword evidence="2" id="KW-1185">Reference proteome</keyword>
<sequence>MPVADVKTLALGRSQEPLGVEDILALTSKGRGLYDDLLRRVQDPRDDPDLPGLGPNHHFNIRPLDTSLDAETIAAFNDAGHPVTNYILVAVRNLPSPLTAHIAKLHDPYQNFAHTGGKALLCMDNDASRDALFGQKGVGRLYMSDALAETFAREHGADWRDLEAIWRMNVQNQQTRGLVAALFGDRTDPQDFPAGDDSFFALLGSPNGKAVCRMLATYPDMFGRKSISKVRVFPIGSRRVQLNICWFLEKAPSPPTPTPSPAPATPDHPLSRKERRQHHRRLASQQLATSPSTPTRSSRRSHGRNISAASAP</sequence>
<organism evidence="1 2">
    <name type="scientific">Chaetomium tenue</name>
    <dbReference type="NCBI Taxonomy" id="1854479"/>
    <lineage>
        <taxon>Eukaryota</taxon>
        <taxon>Fungi</taxon>
        <taxon>Dikarya</taxon>
        <taxon>Ascomycota</taxon>
        <taxon>Pezizomycotina</taxon>
        <taxon>Sordariomycetes</taxon>
        <taxon>Sordariomycetidae</taxon>
        <taxon>Sordariales</taxon>
        <taxon>Chaetomiaceae</taxon>
        <taxon>Chaetomium</taxon>
    </lineage>
</organism>
<protein>
    <submittedName>
        <fullName evidence="1">Uncharacterized protein</fullName>
    </submittedName>
</protein>
<dbReference type="EMBL" id="JAGIZQ010000007">
    <property type="protein sequence ID" value="KAH6617558.1"/>
    <property type="molecule type" value="Genomic_DNA"/>
</dbReference>
<name>A0ACB7NXS2_9PEZI</name>
<reference evidence="1 2" key="1">
    <citation type="journal article" date="2021" name="Nat. Commun.">
        <title>Genetic determinants of endophytism in the Arabidopsis root mycobiome.</title>
        <authorList>
            <person name="Mesny F."/>
            <person name="Miyauchi S."/>
            <person name="Thiergart T."/>
            <person name="Pickel B."/>
            <person name="Atanasova L."/>
            <person name="Karlsson M."/>
            <person name="Huettel B."/>
            <person name="Barry K.W."/>
            <person name="Haridas S."/>
            <person name="Chen C."/>
            <person name="Bauer D."/>
            <person name="Andreopoulos W."/>
            <person name="Pangilinan J."/>
            <person name="LaButti K."/>
            <person name="Riley R."/>
            <person name="Lipzen A."/>
            <person name="Clum A."/>
            <person name="Drula E."/>
            <person name="Henrissat B."/>
            <person name="Kohler A."/>
            <person name="Grigoriev I.V."/>
            <person name="Martin F.M."/>
            <person name="Hacquard S."/>
        </authorList>
    </citation>
    <scope>NUCLEOTIDE SEQUENCE [LARGE SCALE GENOMIC DNA]</scope>
    <source>
        <strain evidence="1 2">MPI-SDFR-AT-0079</strain>
    </source>
</reference>